<dbReference type="EMBL" id="CP026309">
    <property type="protein sequence ID" value="AUV81226.1"/>
    <property type="molecule type" value="Genomic_DNA"/>
</dbReference>
<sequence>MKRDKRIQTSVTQDVKRDFRVAAAEQDMDMSELLRELIHEYLDERKGAEEGNPNALTQTAD</sequence>
<dbReference type="KEGG" id="srub:C2R22_05770"/>
<dbReference type="InterPro" id="IPR013321">
    <property type="entry name" value="Arc_rbn_hlx_hlx"/>
</dbReference>
<evidence type="ECO:0000313" key="3">
    <source>
        <dbReference type="Proteomes" id="UP000236584"/>
    </source>
</evidence>
<accession>A0A2I8VH15</accession>
<evidence type="ECO:0000313" key="2">
    <source>
        <dbReference type="EMBL" id="AUV81226.1"/>
    </source>
</evidence>
<dbReference type="OrthoDB" id="350721at2157"/>
<dbReference type="SUPFAM" id="SSF47598">
    <property type="entry name" value="Ribbon-helix-helix"/>
    <property type="match status" value="1"/>
</dbReference>
<dbReference type="Pfam" id="PF01402">
    <property type="entry name" value="RHH_1"/>
    <property type="match status" value="1"/>
</dbReference>
<dbReference type="Proteomes" id="UP000236584">
    <property type="component" value="Chromosome"/>
</dbReference>
<dbReference type="InterPro" id="IPR002145">
    <property type="entry name" value="CopG"/>
</dbReference>
<keyword evidence="3" id="KW-1185">Reference proteome</keyword>
<name>A0A2I8VH15_9EURY</name>
<organism evidence="2 3">
    <name type="scientific">Salinigranum rubrum</name>
    <dbReference type="NCBI Taxonomy" id="755307"/>
    <lineage>
        <taxon>Archaea</taxon>
        <taxon>Methanobacteriati</taxon>
        <taxon>Methanobacteriota</taxon>
        <taxon>Stenosarchaea group</taxon>
        <taxon>Halobacteria</taxon>
        <taxon>Halobacteriales</taxon>
        <taxon>Haloferacaceae</taxon>
        <taxon>Salinigranum</taxon>
    </lineage>
</organism>
<reference evidence="2 3" key="1">
    <citation type="submission" date="2018-01" db="EMBL/GenBank/DDBJ databases">
        <title>Complete genome sequence of Salinigranum rubrum GX10T, an extremely halophilic archaeon isolated from a marine solar saltern.</title>
        <authorList>
            <person name="Han S."/>
        </authorList>
    </citation>
    <scope>NUCLEOTIDE SEQUENCE [LARGE SCALE GENOMIC DNA]</scope>
    <source>
        <strain evidence="2 3">GX10</strain>
    </source>
</reference>
<dbReference type="AlphaFoldDB" id="A0A2I8VH15"/>
<feature type="domain" description="Ribbon-helix-helix protein CopG" evidence="1">
    <location>
        <begin position="5"/>
        <end position="44"/>
    </location>
</feature>
<protein>
    <recommendedName>
        <fullName evidence="1">Ribbon-helix-helix protein CopG domain-containing protein</fullName>
    </recommendedName>
</protein>
<dbReference type="RefSeq" id="WP_103424914.1">
    <property type="nucleotide sequence ID" value="NZ_CP026309.1"/>
</dbReference>
<proteinExistence type="predicted"/>
<evidence type="ECO:0000259" key="1">
    <source>
        <dbReference type="Pfam" id="PF01402"/>
    </source>
</evidence>
<gene>
    <name evidence="2" type="ORF">C2R22_05770</name>
</gene>
<dbReference type="Gene3D" id="1.10.1220.10">
    <property type="entry name" value="Met repressor-like"/>
    <property type="match status" value="1"/>
</dbReference>
<dbReference type="InterPro" id="IPR010985">
    <property type="entry name" value="Ribbon_hlx_hlx"/>
</dbReference>
<dbReference type="GO" id="GO:0006355">
    <property type="term" value="P:regulation of DNA-templated transcription"/>
    <property type="evidence" value="ECO:0007669"/>
    <property type="project" value="InterPro"/>
</dbReference>
<dbReference type="GeneID" id="35591578"/>